<evidence type="ECO:0000256" key="3">
    <source>
        <dbReference type="ARBA" id="ARBA00022729"/>
    </source>
</evidence>
<accession>A0A438D0A1</accession>
<dbReference type="Pfam" id="PF07983">
    <property type="entry name" value="X8"/>
    <property type="match status" value="1"/>
</dbReference>
<protein>
    <recommendedName>
        <fullName evidence="5">X8 domain-containing protein</fullName>
    </recommendedName>
</protein>
<dbReference type="PANTHER" id="PTHR31044">
    <property type="entry name" value="BETA-1,3 GLUCANASE"/>
    <property type="match status" value="1"/>
</dbReference>
<dbReference type="InterPro" id="IPR044788">
    <property type="entry name" value="X8_dom_prot"/>
</dbReference>
<dbReference type="GO" id="GO:0005886">
    <property type="term" value="C:plasma membrane"/>
    <property type="evidence" value="ECO:0007669"/>
    <property type="project" value="UniProtKB-SubCell"/>
</dbReference>
<evidence type="ECO:0000256" key="2">
    <source>
        <dbReference type="ARBA" id="ARBA00022622"/>
    </source>
</evidence>
<evidence type="ECO:0000256" key="1">
    <source>
        <dbReference type="ARBA" id="ARBA00004609"/>
    </source>
</evidence>
<evidence type="ECO:0000313" key="6">
    <source>
        <dbReference type="EMBL" id="RVW28867.1"/>
    </source>
</evidence>
<dbReference type="AlphaFoldDB" id="A0A438D0A1"/>
<comment type="caution">
    <text evidence="6">The sequence shown here is derived from an EMBL/GenBank/DDBJ whole genome shotgun (WGS) entry which is preliminary data.</text>
</comment>
<dbReference type="InterPro" id="IPR012946">
    <property type="entry name" value="X8"/>
</dbReference>
<name>A0A438D0A1_VITVI</name>
<keyword evidence="3" id="KW-0732">Signal</keyword>
<sequence length="151" mass="16005">MPLLLPFPPPRLSPFPHKSVEFASTSHQSSYNTHHSAWAQPITNPVTTYPAPSGNIPTTTPFTSPVMPPATPNSPAAVGQSWCVAKTGAMESALQAALDYACGIGGADCSTIQQGASCYNPNTFKAMPHMHSTATIRRIQQHPAVTLVELP</sequence>
<evidence type="ECO:0000313" key="7">
    <source>
        <dbReference type="Proteomes" id="UP000288805"/>
    </source>
</evidence>
<comment type="subcellular location">
    <subcellularLocation>
        <location evidence="1">Cell membrane</location>
        <topology evidence="1">Lipid-anchor</topology>
        <topology evidence="1">GPI-anchor</topology>
    </subcellularLocation>
</comment>
<keyword evidence="2" id="KW-0472">Membrane</keyword>
<proteinExistence type="predicted"/>
<keyword evidence="2" id="KW-0336">GPI-anchor</keyword>
<keyword evidence="2" id="KW-0449">Lipoprotein</keyword>
<keyword evidence="2" id="KW-0325">Glycoprotein</keyword>
<dbReference type="PANTHER" id="PTHR31044:SF120">
    <property type="entry name" value="CARBOHYDRATE-BINDING X8 DOMAIN SUPERFAMILY PROTEIN"/>
    <property type="match status" value="1"/>
</dbReference>
<dbReference type="EMBL" id="QGNW01001876">
    <property type="protein sequence ID" value="RVW28867.1"/>
    <property type="molecule type" value="Genomic_DNA"/>
</dbReference>
<evidence type="ECO:0000259" key="5">
    <source>
        <dbReference type="SMART" id="SM00768"/>
    </source>
</evidence>
<dbReference type="SMART" id="SM00768">
    <property type="entry name" value="X8"/>
    <property type="match status" value="1"/>
</dbReference>
<feature type="domain" description="X8" evidence="5">
    <location>
        <begin position="81"/>
        <end position="146"/>
    </location>
</feature>
<dbReference type="GO" id="GO:0098552">
    <property type="term" value="C:side of membrane"/>
    <property type="evidence" value="ECO:0007669"/>
    <property type="project" value="UniProtKB-KW"/>
</dbReference>
<feature type="region of interest" description="Disordered" evidence="4">
    <location>
        <begin position="54"/>
        <end position="73"/>
    </location>
</feature>
<organism evidence="6 7">
    <name type="scientific">Vitis vinifera</name>
    <name type="common">Grape</name>
    <dbReference type="NCBI Taxonomy" id="29760"/>
    <lineage>
        <taxon>Eukaryota</taxon>
        <taxon>Viridiplantae</taxon>
        <taxon>Streptophyta</taxon>
        <taxon>Embryophyta</taxon>
        <taxon>Tracheophyta</taxon>
        <taxon>Spermatophyta</taxon>
        <taxon>Magnoliopsida</taxon>
        <taxon>eudicotyledons</taxon>
        <taxon>Gunneridae</taxon>
        <taxon>Pentapetalae</taxon>
        <taxon>rosids</taxon>
        <taxon>Vitales</taxon>
        <taxon>Vitaceae</taxon>
        <taxon>Viteae</taxon>
        <taxon>Vitis</taxon>
    </lineage>
</organism>
<dbReference type="GO" id="GO:0009506">
    <property type="term" value="C:plasmodesma"/>
    <property type="evidence" value="ECO:0007669"/>
    <property type="project" value="UniProtKB-ARBA"/>
</dbReference>
<dbReference type="Proteomes" id="UP000288805">
    <property type="component" value="Unassembled WGS sequence"/>
</dbReference>
<reference evidence="6 7" key="1">
    <citation type="journal article" date="2018" name="PLoS Genet.">
        <title>Population sequencing reveals clonal diversity and ancestral inbreeding in the grapevine cultivar Chardonnay.</title>
        <authorList>
            <person name="Roach M.J."/>
            <person name="Johnson D.L."/>
            <person name="Bohlmann J."/>
            <person name="van Vuuren H.J."/>
            <person name="Jones S.J."/>
            <person name="Pretorius I.S."/>
            <person name="Schmidt S.A."/>
            <person name="Borneman A.R."/>
        </authorList>
    </citation>
    <scope>NUCLEOTIDE SEQUENCE [LARGE SCALE GENOMIC DNA]</scope>
    <source>
        <strain evidence="7">cv. Chardonnay</strain>
        <tissue evidence="6">Leaf</tissue>
    </source>
</reference>
<evidence type="ECO:0000256" key="4">
    <source>
        <dbReference type="SAM" id="MobiDB-lite"/>
    </source>
</evidence>
<gene>
    <name evidence="6" type="ORF">CK203_094885</name>
</gene>